<reference evidence="1" key="1">
    <citation type="journal article" date="2020" name="Stud. Mycol.">
        <title>101 Dothideomycetes genomes: a test case for predicting lifestyles and emergence of pathogens.</title>
        <authorList>
            <person name="Haridas S."/>
            <person name="Albert R."/>
            <person name="Binder M."/>
            <person name="Bloem J."/>
            <person name="Labutti K."/>
            <person name="Salamov A."/>
            <person name="Andreopoulos B."/>
            <person name="Baker S."/>
            <person name="Barry K."/>
            <person name="Bills G."/>
            <person name="Bluhm B."/>
            <person name="Cannon C."/>
            <person name="Castanera R."/>
            <person name="Culley D."/>
            <person name="Daum C."/>
            <person name="Ezra D."/>
            <person name="Gonzalez J."/>
            <person name="Henrissat B."/>
            <person name="Kuo A."/>
            <person name="Liang C."/>
            <person name="Lipzen A."/>
            <person name="Lutzoni F."/>
            <person name="Magnuson J."/>
            <person name="Mondo S."/>
            <person name="Nolan M."/>
            <person name="Ohm R."/>
            <person name="Pangilinan J."/>
            <person name="Park H.-J."/>
            <person name="Ramirez L."/>
            <person name="Alfaro M."/>
            <person name="Sun H."/>
            <person name="Tritt A."/>
            <person name="Yoshinaga Y."/>
            <person name="Zwiers L.-H."/>
            <person name="Turgeon B."/>
            <person name="Goodwin S."/>
            <person name="Spatafora J."/>
            <person name="Crous P."/>
            <person name="Grigoriev I."/>
        </authorList>
    </citation>
    <scope>NUCLEOTIDE SEQUENCE</scope>
    <source>
        <strain evidence="1">CBS 262.69</strain>
    </source>
</reference>
<sequence length="111" mass="12600">FSLTVDILPTPVTLFTNWKSTDRTAYNTARERTFPLGAPMTHEVIMFDRDGLVTEGTFTTVYFFRDGCWVTPKGGMYSVTKRWAVKQRLCIAGDIKAETIHTGERCWVSNA</sequence>
<protein>
    <submittedName>
        <fullName evidence="1">Uncharacterized protein</fullName>
    </submittedName>
</protein>
<dbReference type="EMBL" id="ML996697">
    <property type="protein sequence ID" value="KAF2399540.1"/>
    <property type="molecule type" value="Genomic_DNA"/>
</dbReference>
<dbReference type="AlphaFoldDB" id="A0A6G1HU41"/>
<organism evidence="1 2">
    <name type="scientific">Trichodelitschia bisporula</name>
    <dbReference type="NCBI Taxonomy" id="703511"/>
    <lineage>
        <taxon>Eukaryota</taxon>
        <taxon>Fungi</taxon>
        <taxon>Dikarya</taxon>
        <taxon>Ascomycota</taxon>
        <taxon>Pezizomycotina</taxon>
        <taxon>Dothideomycetes</taxon>
        <taxon>Dothideomycetes incertae sedis</taxon>
        <taxon>Phaeotrichales</taxon>
        <taxon>Phaeotrichaceae</taxon>
        <taxon>Trichodelitschia</taxon>
    </lineage>
</organism>
<dbReference type="Pfam" id="PF01063">
    <property type="entry name" value="Aminotran_4"/>
    <property type="match status" value="1"/>
</dbReference>
<dbReference type="Proteomes" id="UP000799640">
    <property type="component" value="Unassembled WGS sequence"/>
</dbReference>
<accession>A0A6G1HU41</accession>
<gene>
    <name evidence="1" type="ORF">EJ06DRAFT_451045</name>
</gene>
<evidence type="ECO:0000313" key="1">
    <source>
        <dbReference type="EMBL" id="KAF2399540.1"/>
    </source>
</evidence>
<dbReference type="SUPFAM" id="SSF56752">
    <property type="entry name" value="D-aminoacid aminotransferase-like PLP-dependent enzymes"/>
    <property type="match status" value="1"/>
</dbReference>
<dbReference type="InterPro" id="IPR001544">
    <property type="entry name" value="Aminotrans_IV"/>
</dbReference>
<dbReference type="InterPro" id="IPR043132">
    <property type="entry name" value="BCAT-like_C"/>
</dbReference>
<dbReference type="GO" id="GO:0003824">
    <property type="term" value="F:catalytic activity"/>
    <property type="evidence" value="ECO:0007669"/>
    <property type="project" value="InterPro"/>
</dbReference>
<dbReference type="OrthoDB" id="5288718at2759"/>
<feature type="non-terminal residue" evidence="1">
    <location>
        <position position="111"/>
    </location>
</feature>
<feature type="non-terminal residue" evidence="1">
    <location>
        <position position="1"/>
    </location>
</feature>
<dbReference type="InterPro" id="IPR036038">
    <property type="entry name" value="Aminotransferase-like"/>
</dbReference>
<evidence type="ECO:0000313" key="2">
    <source>
        <dbReference type="Proteomes" id="UP000799640"/>
    </source>
</evidence>
<proteinExistence type="predicted"/>
<name>A0A6G1HU41_9PEZI</name>
<keyword evidence="2" id="KW-1185">Reference proteome</keyword>
<dbReference type="Gene3D" id="3.20.10.10">
    <property type="entry name" value="D-amino Acid Aminotransferase, subunit A, domain 2"/>
    <property type="match status" value="1"/>
</dbReference>